<gene>
    <name evidence="2" type="ORF">FM125_01235</name>
</gene>
<dbReference type="Proteomes" id="UP000196230">
    <property type="component" value="Unassembled WGS sequence"/>
</dbReference>
<dbReference type="EMBL" id="FUKP01000008">
    <property type="protein sequence ID" value="SJN17014.1"/>
    <property type="molecule type" value="Genomic_DNA"/>
</dbReference>
<reference evidence="2 3" key="1">
    <citation type="submission" date="2017-02" db="EMBL/GenBank/DDBJ databases">
        <authorList>
            <person name="Peterson S.W."/>
        </authorList>
    </citation>
    <scope>NUCLEOTIDE SEQUENCE [LARGE SCALE GENOMIC DNA]</scope>
    <source>
        <strain evidence="2 3">2B3F</strain>
    </source>
</reference>
<dbReference type="AlphaFoldDB" id="A0A1R4IBN6"/>
<evidence type="ECO:0000313" key="2">
    <source>
        <dbReference type="EMBL" id="SJN17014.1"/>
    </source>
</evidence>
<organism evidence="2 3">
    <name type="scientific">Micrococcus lylae</name>
    <dbReference type="NCBI Taxonomy" id="1273"/>
    <lineage>
        <taxon>Bacteria</taxon>
        <taxon>Bacillati</taxon>
        <taxon>Actinomycetota</taxon>
        <taxon>Actinomycetes</taxon>
        <taxon>Micrococcales</taxon>
        <taxon>Micrococcaceae</taxon>
        <taxon>Micrococcus</taxon>
    </lineage>
</organism>
<accession>A0A1R4IBN6</accession>
<evidence type="ECO:0000256" key="1">
    <source>
        <dbReference type="SAM" id="MobiDB-lite"/>
    </source>
</evidence>
<name>A0A1R4IBN6_9MICC</name>
<proteinExistence type="predicted"/>
<feature type="region of interest" description="Disordered" evidence="1">
    <location>
        <begin position="43"/>
        <end position="67"/>
    </location>
</feature>
<protein>
    <submittedName>
        <fullName evidence="2">Uncharacterized protein</fullName>
    </submittedName>
</protein>
<feature type="region of interest" description="Disordered" evidence="1">
    <location>
        <begin position="1"/>
        <end position="26"/>
    </location>
</feature>
<evidence type="ECO:0000313" key="3">
    <source>
        <dbReference type="Proteomes" id="UP000196230"/>
    </source>
</evidence>
<dbReference type="RefSeq" id="WP_087133395.1">
    <property type="nucleotide sequence ID" value="NZ_FUKP01000008.1"/>
</dbReference>
<sequence length="67" mass="6971">MITARRPKGARPPASATDRARRPRISPLLPTMALALAGVIGAAIRGSKNNSAPTARERRQAGRGGKA</sequence>